<evidence type="ECO:0000313" key="4">
    <source>
        <dbReference type="EMBL" id="MFD2202002.1"/>
    </source>
</evidence>
<dbReference type="InterPro" id="IPR002509">
    <property type="entry name" value="NODB_dom"/>
</dbReference>
<dbReference type="PANTHER" id="PTHR10587:SF133">
    <property type="entry name" value="CHITIN DEACETYLASE 1-RELATED"/>
    <property type="match status" value="1"/>
</dbReference>
<evidence type="ECO:0000256" key="2">
    <source>
        <dbReference type="ARBA" id="ARBA00022801"/>
    </source>
</evidence>
<dbReference type="PANTHER" id="PTHR10587">
    <property type="entry name" value="GLYCOSYL TRANSFERASE-RELATED"/>
    <property type="match status" value="1"/>
</dbReference>
<dbReference type="InterPro" id="IPR011330">
    <property type="entry name" value="Glyco_hydro/deAcase_b/a-brl"/>
</dbReference>
<keyword evidence="1" id="KW-0479">Metal-binding</keyword>
<dbReference type="InterPro" id="IPR050248">
    <property type="entry name" value="Polysacc_deacetylase_ArnD"/>
</dbReference>
<evidence type="ECO:0000256" key="1">
    <source>
        <dbReference type="ARBA" id="ARBA00022723"/>
    </source>
</evidence>
<accession>A0ABW5B7S8</accession>
<dbReference type="PROSITE" id="PS51677">
    <property type="entry name" value="NODB"/>
    <property type="match status" value="1"/>
</dbReference>
<dbReference type="CDD" id="cd10967">
    <property type="entry name" value="CE4_GLA_like_6s"/>
    <property type="match status" value="1"/>
</dbReference>
<dbReference type="Proteomes" id="UP001597414">
    <property type="component" value="Unassembled WGS sequence"/>
</dbReference>
<organism evidence="4 5">
    <name type="scientific">Shivajiella indica</name>
    <dbReference type="NCBI Taxonomy" id="872115"/>
    <lineage>
        <taxon>Bacteria</taxon>
        <taxon>Pseudomonadati</taxon>
        <taxon>Bacteroidota</taxon>
        <taxon>Cytophagia</taxon>
        <taxon>Cytophagales</taxon>
        <taxon>Cyclobacteriaceae</taxon>
        <taxon>Shivajiella</taxon>
    </lineage>
</organism>
<keyword evidence="5" id="KW-1185">Reference proteome</keyword>
<dbReference type="Gene3D" id="2.60.120.260">
    <property type="entry name" value="Galactose-binding domain-like"/>
    <property type="match status" value="1"/>
</dbReference>
<name>A0ABW5B7S8_9BACT</name>
<dbReference type="EMBL" id="JBHUIV010000016">
    <property type="protein sequence ID" value="MFD2202002.1"/>
    <property type="molecule type" value="Genomic_DNA"/>
</dbReference>
<proteinExistence type="predicted"/>
<dbReference type="RefSeq" id="WP_380802299.1">
    <property type="nucleotide sequence ID" value="NZ_JBHUIV010000016.1"/>
</dbReference>
<reference evidence="5" key="1">
    <citation type="journal article" date="2019" name="Int. J. Syst. Evol. Microbiol.">
        <title>The Global Catalogue of Microorganisms (GCM) 10K type strain sequencing project: providing services to taxonomists for standard genome sequencing and annotation.</title>
        <authorList>
            <consortium name="The Broad Institute Genomics Platform"/>
            <consortium name="The Broad Institute Genome Sequencing Center for Infectious Disease"/>
            <person name="Wu L."/>
            <person name="Ma J."/>
        </authorList>
    </citation>
    <scope>NUCLEOTIDE SEQUENCE [LARGE SCALE GENOMIC DNA]</scope>
    <source>
        <strain evidence="5">KCTC 19812</strain>
    </source>
</reference>
<keyword evidence="2 4" id="KW-0378">Hydrolase</keyword>
<dbReference type="Gene3D" id="3.20.20.370">
    <property type="entry name" value="Glycoside hydrolase/deacetylase"/>
    <property type="match status" value="1"/>
</dbReference>
<dbReference type="SUPFAM" id="SSF88713">
    <property type="entry name" value="Glycoside hydrolase/deacetylase"/>
    <property type="match status" value="1"/>
</dbReference>
<dbReference type="GO" id="GO:0016787">
    <property type="term" value="F:hydrolase activity"/>
    <property type="evidence" value="ECO:0007669"/>
    <property type="project" value="UniProtKB-KW"/>
</dbReference>
<gene>
    <name evidence="4" type="ORF">ACFSKV_10510</name>
</gene>
<sequence>MKKSFQSIILAGWLAFAFMPSLWGQTPAFPWPEGKKMALSLSFDDARKSNVDLGIPLLDQYGIKATFFVLPAAVESNLTAWKKAIAVGHEIGNHTMIHPCSGNFIWARERALENYTMDRMQKELIRANEEIQSLLGITPMVFAYPCGQTFIGKGVHTQSLVPLVSEMFLAGRGWMGEAPSDPHYADLAQLTGMEMDGKSFQEILPLIESASKNGQWLVLAGHDTQDSGNQSTYLSFLRDLSEYVNDPDNGIWVAPIGTIAQYVNETRMAIADTTNIPELVRADLGNQLILTAEKGRGIGPDIKYMPDWKAFGWFTSKDKVVWDVAIPSDGEYEAWLEWSVSDEEAGKEFLFQAGNESIRGTVEKSGSWETFKKKSIGKMTLRAGYVQMEFKPAVEFEEEALLDLKEIILKKVD</sequence>
<protein>
    <submittedName>
        <fullName evidence="4">Polysaccharide deacetylase family protein</fullName>
        <ecNumber evidence="4">3.-.-.-</ecNumber>
    </submittedName>
</protein>
<evidence type="ECO:0000259" key="3">
    <source>
        <dbReference type="PROSITE" id="PS51677"/>
    </source>
</evidence>
<comment type="caution">
    <text evidence="4">The sequence shown here is derived from an EMBL/GenBank/DDBJ whole genome shotgun (WGS) entry which is preliminary data.</text>
</comment>
<evidence type="ECO:0000313" key="5">
    <source>
        <dbReference type="Proteomes" id="UP001597414"/>
    </source>
</evidence>
<dbReference type="EC" id="3.-.-.-" evidence="4"/>
<feature type="domain" description="NodB homology" evidence="3">
    <location>
        <begin position="37"/>
        <end position="149"/>
    </location>
</feature>
<dbReference type="Pfam" id="PF01522">
    <property type="entry name" value="Polysacc_deac_1"/>
    <property type="match status" value="1"/>
</dbReference>